<sequence>MTQTDLAKMPISEKIQLMESLWESLSNDPVTAEVVPAWHGDVLAKRAVLLDQGQEPVSAWGDAKQRIRDKTAKQ</sequence>
<accession>A0A2N3G4L3</accession>
<gene>
    <name evidence="1" type="ORF">CVT63_06805</name>
</gene>
<protein>
    <recommendedName>
        <fullName evidence="3">Addiction module component</fullName>
    </recommendedName>
</protein>
<proteinExistence type="predicted"/>
<reference evidence="1 2" key="1">
    <citation type="journal article" date="2017" name="ISME J.">
        <title>Potential for microbial H2 and metal transformations associated with novel bacteria and archaea in deep terrestrial subsurface sediments.</title>
        <authorList>
            <person name="Hernsdorf A.W."/>
            <person name="Amano Y."/>
            <person name="Miyakawa K."/>
            <person name="Ise K."/>
            <person name="Suzuki Y."/>
            <person name="Anantharaman K."/>
            <person name="Probst A."/>
            <person name="Burstein D."/>
            <person name="Thomas B.C."/>
            <person name="Banfield J.F."/>
        </authorList>
    </citation>
    <scope>NUCLEOTIDE SEQUENCE [LARGE SCALE GENOMIC DNA]</scope>
    <source>
        <strain evidence="1">HGW-Actinobacteria-3</strain>
    </source>
</reference>
<comment type="caution">
    <text evidence="1">The sequence shown here is derived from an EMBL/GenBank/DDBJ whole genome shotgun (WGS) entry which is preliminary data.</text>
</comment>
<organism evidence="1 2">
    <name type="scientific">Candidatus Anoxymicrobium japonicum</name>
    <dbReference type="NCBI Taxonomy" id="2013648"/>
    <lineage>
        <taxon>Bacteria</taxon>
        <taxon>Bacillati</taxon>
        <taxon>Actinomycetota</taxon>
        <taxon>Candidatus Geothermincolia</taxon>
        <taxon>Candidatus Geothermincolales</taxon>
        <taxon>Candidatus Anoxymicrobiaceae</taxon>
        <taxon>Candidatus Anoxymicrobium</taxon>
    </lineage>
</organism>
<evidence type="ECO:0000313" key="1">
    <source>
        <dbReference type="EMBL" id="PKQ27656.1"/>
    </source>
</evidence>
<dbReference type="AlphaFoldDB" id="A0A2N3G4L3"/>
<evidence type="ECO:0000313" key="2">
    <source>
        <dbReference type="Proteomes" id="UP000233654"/>
    </source>
</evidence>
<dbReference type="EMBL" id="PHEX01000067">
    <property type="protein sequence ID" value="PKQ27656.1"/>
    <property type="molecule type" value="Genomic_DNA"/>
</dbReference>
<dbReference type="Pfam" id="PF09720">
    <property type="entry name" value="Unstab_antitox"/>
    <property type="match status" value="1"/>
</dbReference>
<evidence type="ECO:0008006" key="3">
    <source>
        <dbReference type="Google" id="ProtNLM"/>
    </source>
</evidence>
<dbReference type="Proteomes" id="UP000233654">
    <property type="component" value="Unassembled WGS sequence"/>
</dbReference>
<dbReference type="InterPro" id="IPR013406">
    <property type="entry name" value="CHP02574_addiction_mod"/>
</dbReference>
<name>A0A2N3G4L3_9ACTN</name>